<dbReference type="Gene3D" id="3.40.50.300">
    <property type="entry name" value="P-loop containing nucleotide triphosphate hydrolases"/>
    <property type="match status" value="1"/>
</dbReference>
<evidence type="ECO:0000313" key="5">
    <source>
        <dbReference type="EMBL" id="KAA6387400.1"/>
    </source>
</evidence>
<dbReference type="GO" id="GO:0016020">
    <property type="term" value="C:membrane"/>
    <property type="evidence" value="ECO:0007669"/>
    <property type="project" value="TreeGrafter"/>
</dbReference>
<dbReference type="OrthoDB" id="6500128at2759"/>
<dbReference type="SUPFAM" id="SSF52540">
    <property type="entry name" value="P-loop containing nucleoside triphosphate hydrolases"/>
    <property type="match status" value="1"/>
</dbReference>
<dbReference type="Proteomes" id="UP000324800">
    <property type="component" value="Unassembled WGS sequence"/>
</dbReference>
<evidence type="ECO:0000256" key="2">
    <source>
        <dbReference type="ARBA" id="ARBA00022737"/>
    </source>
</evidence>
<name>A0A5J4VYB7_9EUKA</name>
<organism evidence="5 6">
    <name type="scientific">Streblomastix strix</name>
    <dbReference type="NCBI Taxonomy" id="222440"/>
    <lineage>
        <taxon>Eukaryota</taxon>
        <taxon>Metamonada</taxon>
        <taxon>Preaxostyla</taxon>
        <taxon>Oxymonadida</taxon>
        <taxon>Streblomastigidae</taxon>
        <taxon>Streblomastix</taxon>
    </lineage>
</organism>
<dbReference type="GO" id="GO:0042626">
    <property type="term" value="F:ATPase-coupled transmembrane transporter activity"/>
    <property type="evidence" value="ECO:0007669"/>
    <property type="project" value="TreeGrafter"/>
</dbReference>
<proteinExistence type="predicted"/>
<keyword evidence="4 5" id="KW-0067">ATP-binding</keyword>
<keyword evidence="2" id="KW-0677">Repeat</keyword>
<evidence type="ECO:0000313" key="6">
    <source>
        <dbReference type="Proteomes" id="UP000324800"/>
    </source>
</evidence>
<reference evidence="5 6" key="1">
    <citation type="submission" date="2019-03" db="EMBL/GenBank/DDBJ databases">
        <title>Single cell metagenomics reveals metabolic interactions within the superorganism composed of flagellate Streblomastix strix and complex community of Bacteroidetes bacteria on its surface.</title>
        <authorList>
            <person name="Treitli S.C."/>
            <person name="Kolisko M."/>
            <person name="Husnik F."/>
            <person name="Keeling P."/>
            <person name="Hampl V."/>
        </authorList>
    </citation>
    <scope>NUCLEOTIDE SEQUENCE [LARGE SCALE GENOMIC DNA]</scope>
    <source>
        <strain evidence="5">ST1C</strain>
    </source>
</reference>
<dbReference type="GO" id="GO:0012505">
    <property type="term" value="C:endomembrane system"/>
    <property type="evidence" value="ECO:0007669"/>
    <property type="project" value="UniProtKB-SubCell"/>
</dbReference>
<dbReference type="InterPro" id="IPR050173">
    <property type="entry name" value="ABC_transporter_C-like"/>
</dbReference>
<protein>
    <submittedName>
        <fullName evidence="5">Putative ABC transporter, ATP-binding protein</fullName>
    </submittedName>
</protein>
<comment type="subcellular location">
    <subcellularLocation>
        <location evidence="1">Endomembrane system</location>
        <topology evidence="1">Multi-pass membrane protein</topology>
    </subcellularLocation>
</comment>
<evidence type="ECO:0000256" key="1">
    <source>
        <dbReference type="ARBA" id="ARBA00004127"/>
    </source>
</evidence>
<dbReference type="InterPro" id="IPR027417">
    <property type="entry name" value="P-loop_NTPase"/>
</dbReference>
<dbReference type="AlphaFoldDB" id="A0A5J4VYB7"/>
<dbReference type="PANTHER" id="PTHR24223:SF443">
    <property type="entry name" value="MULTIDRUG-RESISTANCE LIKE PROTEIN 1, ISOFORM I"/>
    <property type="match status" value="1"/>
</dbReference>
<accession>A0A5J4VYB7</accession>
<dbReference type="EMBL" id="SNRW01004392">
    <property type="protein sequence ID" value="KAA6387400.1"/>
    <property type="molecule type" value="Genomic_DNA"/>
</dbReference>
<keyword evidence="3" id="KW-0547">Nucleotide-binding</keyword>
<dbReference type="GO" id="GO:0005524">
    <property type="term" value="F:ATP binding"/>
    <property type="evidence" value="ECO:0007669"/>
    <property type="project" value="UniProtKB-KW"/>
</dbReference>
<dbReference type="PANTHER" id="PTHR24223">
    <property type="entry name" value="ATP-BINDING CASSETTE SUB-FAMILY C"/>
    <property type="match status" value="1"/>
</dbReference>
<gene>
    <name evidence="5" type="ORF">EZS28_017069</name>
</gene>
<comment type="caution">
    <text evidence="5">The sequence shown here is derived from an EMBL/GenBank/DDBJ whole genome shotgun (WGS) entry which is preliminary data.</text>
</comment>
<evidence type="ECO:0000256" key="3">
    <source>
        <dbReference type="ARBA" id="ARBA00022741"/>
    </source>
</evidence>
<sequence>MKCRVMEEATASVDIKTDAKIQRTIREQFANKTVFIIAHRLNTIMNSDRIMVMDDGRVVEIDTPEKLKSNPESVYNGLIRSLNH</sequence>
<evidence type="ECO:0000256" key="4">
    <source>
        <dbReference type="ARBA" id="ARBA00022840"/>
    </source>
</evidence>